<dbReference type="GO" id="GO:0006310">
    <property type="term" value="P:DNA recombination"/>
    <property type="evidence" value="ECO:0007669"/>
    <property type="project" value="UniProtKB-KW"/>
</dbReference>
<keyword evidence="4 6" id="KW-0238">DNA-binding</keyword>
<dbReference type="Pfam" id="PF14657">
    <property type="entry name" value="Arm-DNA-bind_4"/>
    <property type="match status" value="1"/>
</dbReference>
<dbReference type="PANTHER" id="PTHR30349:SF64">
    <property type="entry name" value="PROPHAGE INTEGRASE INTD-RELATED"/>
    <property type="match status" value="1"/>
</dbReference>
<protein>
    <submittedName>
        <fullName evidence="9">Site-specific integrase</fullName>
    </submittedName>
</protein>
<evidence type="ECO:0000313" key="10">
    <source>
        <dbReference type="Proteomes" id="UP000220752"/>
    </source>
</evidence>
<dbReference type="InterPro" id="IPR010998">
    <property type="entry name" value="Integrase_recombinase_N"/>
</dbReference>
<comment type="function">
    <text evidence="1">Site-specific tyrosine recombinase, which acts by catalyzing the cutting and rejoining of the recombining DNA molecules.</text>
</comment>
<keyword evidence="3" id="KW-0229">DNA integration</keyword>
<reference evidence="9 10" key="1">
    <citation type="journal article" date="2017" name="Front. Microbiol.">
        <title>New Insights into the Diversity of the Genus Faecalibacterium.</title>
        <authorList>
            <person name="Benevides L."/>
            <person name="Burman S."/>
            <person name="Martin R."/>
            <person name="Robert V."/>
            <person name="Thomas M."/>
            <person name="Miquel S."/>
            <person name="Chain F."/>
            <person name="Sokol H."/>
            <person name="Bermudez-Humaran L.G."/>
            <person name="Morrison M."/>
            <person name="Langella P."/>
            <person name="Azevedo V.A."/>
            <person name="Chatel J.M."/>
            <person name="Soares S."/>
        </authorList>
    </citation>
    <scope>NUCLEOTIDE SEQUENCE [LARGE SCALE GENOMIC DNA]</scope>
    <source>
        <strain evidence="10">CNCM I-4540</strain>
    </source>
</reference>
<dbReference type="Gene3D" id="1.10.150.130">
    <property type="match status" value="1"/>
</dbReference>
<dbReference type="PROSITE" id="PS51898">
    <property type="entry name" value="TYR_RECOMBINASE"/>
    <property type="match status" value="1"/>
</dbReference>
<dbReference type="InterPro" id="IPR013762">
    <property type="entry name" value="Integrase-like_cat_sf"/>
</dbReference>
<dbReference type="SUPFAM" id="SSF56349">
    <property type="entry name" value="DNA breaking-rejoining enzymes"/>
    <property type="match status" value="1"/>
</dbReference>
<dbReference type="InterPro" id="IPR002104">
    <property type="entry name" value="Integrase_catalytic"/>
</dbReference>
<evidence type="ECO:0000256" key="1">
    <source>
        <dbReference type="ARBA" id="ARBA00003283"/>
    </source>
</evidence>
<dbReference type="CDD" id="cd01189">
    <property type="entry name" value="INT_ICEBs1_C_like"/>
    <property type="match status" value="1"/>
</dbReference>
<dbReference type="InterPro" id="IPR028259">
    <property type="entry name" value="AP2-like_int_N"/>
</dbReference>
<evidence type="ECO:0000256" key="6">
    <source>
        <dbReference type="PROSITE-ProRule" id="PRU01248"/>
    </source>
</evidence>
<dbReference type="InterPro" id="IPR011010">
    <property type="entry name" value="DNA_brk_join_enz"/>
</dbReference>
<sequence>MPAYKDKERGTWYASFYYTDWQGHRKLKKKRGFARQKDAKAFEDEFLKTRAQSCDMTFGSMVELYLDDMEHRLKANTMRNKRYLYQARILPFFQDLKINDITPAHVRKWQSNLLAEGVAPTYAKTINNQLSAVFNYACQYYGLARNPAKVAGSIGKENADEMKFWTVDEFTKVVENVPKLPGRTGLSVLFWTGLRIGELLALTPADINLEDCTLSVNKSFQTIDGEEVVTEPKTPKSRRVLPIPPKLADMLRVYLNALYKPDPADRLFPFTKHYFRQQMQKGCKAAGIEPIRLHDLRHSHAALLIHLGTPILMVSERLGHEDVETTLRTYGHLYPSATSDAVKKLNDLMR</sequence>
<proteinExistence type="inferred from homology"/>
<dbReference type="GO" id="GO:0003677">
    <property type="term" value="F:DNA binding"/>
    <property type="evidence" value="ECO:0007669"/>
    <property type="project" value="UniProtKB-UniRule"/>
</dbReference>
<dbReference type="PANTHER" id="PTHR30349">
    <property type="entry name" value="PHAGE INTEGRASE-RELATED"/>
    <property type="match status" value="1"/>
</dbReference>
<evidence type="ECO:0000259" key="8">
    <source>
        <dbReference type="PROSITE" id="PS51900"/>
    </source>
</evidence>
<comment type="caution">
    <text evidence="9">The sequence shown here is derived from an EMBL/GenBank/DDBJ whole genome shotgun (WGS) entry which is preliminary data.</text>
</comment>
<organism evidence="9 10">
    <name type="scientific">Faecalibacterium langellae</name>
    <dbReference type="NCBI Taxonomy" id="3435293"/>
    <lineage>
        <taxon>Bacteria</taxon>
        <taxon>Bacillati</taxon>
        <taxon>Bacillota</taxon>
        <taxon>Clostridia</taxon>
        <taxon>Eubacteriales</taxon>
        <taxon>Oscillospiraceae</taxon>
        <taxon>Faecalibacterium</taxon>
    </lineage>
</organism>
<evidence type="ECO:0000256" key="4">
    <source>
        <dbReference type="ARBA" id="ARBA00023125"/>
    </source>
</evidence>
<evidence type="ECO:0000256" key="3">
    <source>
        <dbReference type="ARBA" id="ARBA00022908"/>
    </source>
</evidence>
<evidence type="ECO:0000313" key="9">
    <source>
        <dbReference type="EMBL" id="PDX57826.1"/>
    </source>
</evidence>
<gene>
    <name evidence="9" type="ORF">CGS46_13405</name>
</gene>
<feature type="domain" description="Core-binding (CB)" evidence="8">
    <location>
        <begin position="56"/>
        <end position="138"/>
    </location>
</feature>
<dbReference type="Gene3D" id="1.10.443.10">
    <property type="entry name" value="Intergrase catalytic core"/>
    <property type="match status" value="1"/>
</dbReference>
<evidence type="ECO:0000259" key="7">
    <source>
        <dbReference type="PROSITE" id="PS51898"/>
    </source>
</evidence>
<evidence type="ECO:0000256" key="5">
    <source>
        <dbReference type="ARBA" id="ARBA00023172"/>
    </source>
</evidence>
<dbReference type="InterPro" id="IPR050090">
    <property type="entry name" value="Tyrosine_recombinase_XerCD"/>
</dbReference>
<dbReference type="Proteomes" id="UP000220752">
    <property type="component" value="Unassembled WGS sequence"/>
</dbReference>
<dbReference type="InterPro" id="IPR004107">
    <property type="entry name" value="Integrase_SAM-like_N"/>
</dbReference>
<dbReference type="EMBL" id="NMTQ01000037">
    <property type="protein sequence ID" value="PDX57826.1"/>
    <property type="molecule type" value="Genomic_DNA"/>
</dbReference>
<keyword evidence="5" id="KW-0233">DNA recombination</keyword>
<evidence type="ECO:0000256" key="2">
    <source>
        <dbReference type="ARBA" id="ARBA00008857"/>
    </source>
</evidence>
<accession>A0A2A6Z8Y5</accession>
<name>A0A2A6Z8Y5_9FIRM</name>
<dbReference type="GO" id="GO:0015074">
    <property type="term" value="P:DNA integration"/>
    <property type="evidence" value="ECO:0007669"/>
    <property type="project" value="UniProtKB-KW"/>
</dbReference>
<keyword evidence="10" id="KW-1185">Reference proteome</keyword>
<dbReference type="InterPro" id="IPR044068">
    <property type="entry name" value="CB"/>
</dbReference>
<dbReference type="PROSITE" id="PS51900">
    <property type="entry name" value="CB"/>
    <property type="match status" value="1"/>
</dbReference>
<comment type="similarity">
    <text evidence="2">Belongs to the 'phage' integrase family.</text>
</comment>
<feature type="domain" description="Tyr recombinase" evidence="7">
    <location>
        <begin position="160"/>
        <end position="343"/>
    </location>
</feature>
<dbReference type="AlphaFoldDB" id="A0A2A6Z8Y5"/>
<dbReference type="Pfam" id="PF00589">
    <property type="entry name" value="Phage_integrase"/>
    <property type="match status" value="1"/>
</dbReference>
<dbReference type="Pfam" id="PF14659">
    <property type="entry name" value="Phage_int_SAM_3"/>
    <property type="match status" value="1"/>
</dbReference>